<sequence length="257" mass="28561">MPIPFAIGARPSWAFCMLCLGHAINVAEPPATVLEITCDWTASSKKCEYCISQHKICEPVPALMLGDAIALSEILRFARSIQPGSTPLPVAKAGHMANPQLFWPLFAWGPTAQAVAASGSLQLCTTFHSALRVHRAEYEIAGRNKTAKMVGMKTIPRLRLQLILFVSQKELARYRTDSTLRLQFVRTRVIDGPVHAWSRQCRLEPSSEGFHTWNAAIHHYFHELSVAVAVDLGADSPEVEWVADLWKYYGCEYSLGV</sequence>
<dbReference type="AlphaFoldDB" id="A0AAD6GJ97"/>
<accession>A0AAD6GJ97</accession>
<protein>
    <submittedName>
        <fullName evidence="2">Uncharacterized protein</fullName>
    </submittedName>
</protein>
<evidence type="ECO:0000313" key="3">
    <source>
        <dbReference type="Proteomes" id="UP001220324"/>
    </source>
</evidence>
<organism evidence="2 3">
    <name type="scientific">Penicillium frequentans</name>
    <dbReference type="NCBI Taxonomy" id="3151616"/>
    <lineage>
        <taxon>Eukaryota</taxon>
        <taxon>Fungi</taxon>
        <taxon>Dikarya</taxon>
        <taxon>Ascomycota</taxon>
        <taxon>Pezizomycotina</taxon>
        <taxon>Eurotiomycetes</taxon>
        <taxon>Eurotiomycetidae</taxon>
        <taxon>Eurotiales</taxon>
        <taxon>Aspergillaceae</taxon>
        <taxon>Penicillium</taxon>
    </lineage>
</organism>
<dbReference type="EMBL" id="JAQIZZ010000003">
    <property type="protein sequence ID" value="KAJ5547228.1"/>
    <property type="molecule type" value="Genomic_DNA"/>
</dbReference>
<reference evidence="2 3" key="1">
    <citation type="journal article" date="2023" name="IMA Fungus">
        <title>Comparative genomic study of the Penicillium genus elucidates a diverse pangenome and 15 lateral gene transfer events.</title>
        <authorList>
            <person name="Petersen C."/>
            <person name="Sorensen T."/>
            <person name="Nielsen M.R."/>
            <person name="Sondergaard T.E."/>
            <person name="Sorensen J.L."/>
            <person name="Fitzpatrick D.A."/>
            <person name="Frisvad J.C."/>
            <person name="Nielsen K.L."/>
        </authorList>
    </citation>
    <scope>NUCLEOTIDE SEQUENCE [LARGE SCALE GENOMIC DNA]</scope>
    <source>
        <strain evidence="2 3">IBT 35679</strain>
    </source>
</reference>
<comment type="caution">
    <text evidence="2">The sequence shown here is derived from an EMBL/GenBank/DDBJ whole genome shotgun (WGS) entry which is preliminary data.</text>
</comment>
<feature type="chain" id="PRO_5042031271" evidence="1">
    <location>
        <begin position="24"/>
        <end position="257"/>
    </location>
</feature>
<keyword evidence="1" id="KW-0732">Signal</keyword>
<evidence type="ECO:0000313" key="2">
    <source>
        <dbReference type="EMBL" id="KAJ5547228.1"/>
    </source>
</evidence>
<feature type="signal peptide" evidence="1">
    <location>
        <begin position="1"/>
        <end position="23"/>
    </location>
</feature>
<name>A0AAD6GJ97_9EURO</name>
<gene>
    <name evidence="2" type="ORF">N7494_004813</name>
</gene>
<proteinExistence type="predicted"/>
<keyword evidence="3" id="KW-1185">Reference proteome</keyword>
<dbReference type="Proteomes" id="UP001220324">
    <property type="component" value="Unassembled WGS sequence"/>
</dbReference>
<evidence type="ECO:0000256" key="1">
    <source>
        <dbReference type="SAM" id="SignalP"/>
    </source>
</evidence>